<evidence type="ECO:0000313" key="6">
    <source>
        <dbReference type="Proteomes" id="UP000467840"/>
    </source>
</evidence>
<evidence type="ECO:0000256" key="3">
    <source>
        <dbReference type="SAM" id="MobiDB-lite"/>
    </source>
</evidence>
<sequence>MIVRLGFLVAAAVAAYAVEQLNVQTSRSSTGRNKPLDVAYKKMVKNVEQHQIRGKEKERFTYSDASLREKDGGKRKREEEEEEEEVKLISSVFDWAHGVAPGMEDDDILPEFEDLLSREIEYPLPRDKVDKAEKDKIYETEIANNASELERLHYLVKELEEREVKLEGKLLEYYGLKEQESDITELQRQLKIKTVETDMLILPLTPCRMRGISFKKRLPWEHLPRRNWRRQEAR</sequence>
<comment type="caution">
    <text evidence="5">The sequence shown here is derived from an EMBL/GenBank/DDBJ whole genome shotgun (WGS) entry which is preliminary data.</text>
</comment>
<keyword evidence="4" id="KW-0732">Signal</keyword>
<dbReference type="PANTHER" id="PTHR31342">
    <property type="entry name" value="PROTEIN CHUP1, CHLOROPLASTIC"/>
    <property type="match status" value="1"/>
</dbReference>
<evidence type="ECO:0000256" key="2">
    <source>
        <dbReference type="SAM" id="Coils"/>
    </source>
</evidence>
<reference evidence="5 6" key="1">
    <citation type="journal article" date="2020" name="Mol. Plant">
        <title>The Chromosome-Based Rubber Tree Genome Provides New Insights into Spurge Genome Evolution and Rubber Biosynthesis.</title>
        <authorList>
            <person name="Liu J."/>
            <person name="Shi C."/>
            <person name="Shi C.C."/>
            <person name="Li W."/>
            <person name="Zhang Q.J."/>
            <person name="Zhang Y."/>
            <person name="Li K."/>
            <person name="Lu H.F."/>
            <person name="Shi C."/>
            <person name="Zhu S.T."/>
            <person name="Xiao Z.Y."/>
            <person name="Nan H."/>
            <person name="Yue Y."/>
            <person name="Zhu X.G."/>
            <person name="Wu Y."/>
            <person name="Hong X.N."/>
            <person name="Fan G.Y."/>
            <person name="Tong Y."/>
            <person name="Zhang D."/>
            <person name="Mao C.L."/>
            <person name="Liu Y.L."/>
            <person name="Hao S.J."/>
            <person name="Liu W.Q."/>
            <person name="Lv M.Q."/>
            <person name="Zhang H.B."/>
            <person name="Liu Y."/>
            <person name="Hu-Tang G.R."/>
            <person name="Wang J.P."/>
            <person name="Wang J.H."/>
            <person name="Sun Y.H."/>
            <person name="Ni S.B."/>
            <person name="Chen W.B."/>
            <person name="Zhang X.C."/>
            <person name="Jiao Y.N."/>
            <person name="Eichler E.E."/>
            <person name="Li G.H."/>
            <person name="Liu X."/>
            <person name="Gao L.Z."/>
        </authorList>
    </citation>
    <scope>NUCLEOTIDE SEQUENCE [LARGE SCALE GENOMIC DNA]</scope>
    <source>
        <strain evidence="6">cv. GT1</strain>
        <tissue evidence="5">Leaf</tissue>
    </source>
</reference>
<feature type="chain" id="PRO_5025435029" evidence="4">
    <location>
        <begin position="18"/>
        <end position="234"/>
    </location>
</feature>
<name>A0A6A6MB88_HEVBR</name>
<dbReference type="InterPro" id="IPR040265">
    <property type="entry name" value="CHUP1/IPGA1-like"/>
</dbReference>
<accession>A0A6A6MB88</accession>
<dbReference type="PANTHER" id="PTHR31342:SF7">
    <property type="entry name" value="PROTEIN CHUP1, CHLOROPLASTIC"/>
    <property type="match status" value="1"/>
</dbReference>
<evidence type="ECO:0000256" key="1">
    <source>
        <dbReference type="ARBA" id="ARBA00023054"/>
    </source>
</evidence>
<proteinExistence type="predicted"/>
<keyword evidence="1 2" id="KW-0175">Coiled coil</keyword>
<dbReference type="EMBL" id="JAAGAX010000006">
    <property type="protein sequence ID" value="KAF2310920.1"/>
    <property type="molecule type" value="Genomic_DNA"/>
</dbReference>
<organism evidence="5 6">
    <name type="scientific">Hevea brasiliensis</name>
    <name type="common">Para rubber tree</name>
    <name type="synonym">Siphonia brasiliensis</name>
    <dbReference type="NCBI Taxonomy" id="3981"/>
    <lineage>
        <taxon>Eukaryota</taxon>
        <taxon>Viridiplantae</taxon>
        <taxon>Streptophyta</taxon>
        <taxon>Embryophyta</taxon>
        <taxon>Tracheophyta</taxon>
        <taxon>Spermatophyta</taxon>
        <taxon>Magnoliopsida</taxon>
        <taxon>eudicotyledons</taxon>
        <taxon>Gunneridae</taxon>
        <taxon>Pentapetalae</taxon>
        <taxon>rosids</taxon>
        <taxon>fabids</taxon>
        <taxon>Malpighiales</taxon>
        <taxon>Euphorbiaceae</taxon>
        <taxon>Crotonoideae</taxon>
        <taxon>Micrandreae</taxon>
        <taxon>Hevea</taxon>
    </lineage>
</organism>
<dbReference type="AlphaFoldDB" id="A0A6A6MB88"/>
<feature type="signal peptide" evidence="4">
    <location>
        <begin position="1"/>
        <end position="17"/>
    </location>
</feature>
<keyword evidence="6" id="KW-1185">Reference proteome</keyword>
<evidence type="ECO:0000313" key="5">
    <source>
        <dbReference type="EMBL" id="KAF2310920.1"/>
    </source>
</evidence>
<feature type="compositionally biased region" description="Basic and acidic residues" evidence="3">
    <location>
        <begin position="63"/>
        <end position="78"/>
    </location>
</feature>
<feature type="coiled-coil region" evidence="2">
    <location>
        <begin position="142"/>
        <end position="196"/>
    </location>
</feature>
<evidence type="ECO:0000256" key="4">
    <source>
        <dbReference type="SAM" id="SignalP"/>
    </source>
</evidence>
<protein>
    <submittedName>
        <fullName evidence="5">Uncharacterized protein</fullName>
    </submittedName>
</protein>
<dbReference type="Proteomes" id="UP000467840">
    <property type="component" value="Chromosome 14"/>
</dbReference>
<dbReference type="GO" id="GO:0009902">
    <property type="term" value="P:chloroplast relocation"/>
    <property type="evidence" value="ECO:0007669"/>
    <property type="project" value="TreeGrafter"/>
</dbReference>
<dbReference type="GO" id="GO:0009707">
    <property type="term" value="C:chloroplast outer membrane"/>
    <property type="evidence" value="ECO:0007669"/>
    <property type="project" value="TreeGrafter"/>
</dbReference>
<gene>
    <name evidence="5" type="ORF">GH714_018541</name>
</gene>
<feature type="region of interest" description="Disordered" evidence="3">
    <location>
        <begin position="63"/>
        <end position="82"/>
    </location>
</feature>